<reference evidence="1 2" key="1">
    <citation type="submission" date="2021-03" db="EMBL/GenBank/DDBJ databases">
        <title>Genomic Encyclopedia of Type Strains, Phase IV (KMG-IV): sequencing the most valuable type-strain genomes for metagenomic binning, comparative biology and taxonomic classification.</title>
        <authorList>
            <person name="Goeker M."/>
        </authorList>
    </citation>
    <scope>NUCLEOTIDE SEQUENCE [LARGE SCALE GENOMIC DNA]</scope>
    <source>
        <strain evidence="1 2">DSM 27138</strain>
    </source>
</reference>
<proteinExistence type="predicted"/>
<accession>A0ABS4JRK2</accession>
<name>A0ABS4JRK2_9FIRM</name>
<sequence>MDLAQVPLQRHGVAGLCQLPGVGLALVAQRVELGGDDERRRQVGRVRHLQRRGAPVAVVFVAVDVVVPEPLHHGRGQEIVGPVLPVRRGVEAVVGHRVDQHLVCQLRIALLPGHEGDHRGQVAAGAVAGDGDALRVAAEAAGVLGHPGGRGVAVLGRRRELVLRGHPVVHRDHHRPGAVRQQGAGRVDRVRAADHPAAAVEVEEYGERPLARRRIDADGNRTCRARNRPVHQARHRFRLAPERCQLLGHPPGLCRRHLVERGATSLGQLLQERLNLSVQRHQSPLLSPSVARRAVDTPGTRICPGKSGNSWALR</sequence>
<dbReference type="EMBL" id="JAGGLG010000010">
    <property type="protein sequence ID" value="MBP2018155.1"/>
    <property type="molecule type" value="Genomic_DNA"/>
</dbReference>
<dbReference type="Proteomes" id="UP001519289">
    <property type="component" value="Unassembled WGS sequence"/>
</dbReference>
<gene>
    <name evidence="1" type="ORF">J2Z79_001554</name>
</gene>
<comment type="caution">
    <text evidence="1">The sequence shown here is derived from an EMBL/GenBank/DDBJ whole genome shotgun (WGS) entry which is preliminary data.</text>
</comment>
<evidence type="ECO:0000313" key="1">
    <source>
        <dbReference type="EMBL" id="MBP2018155.1"/>
    </source>
</evidence>
<keyword evidence="2" id="KW-1185">Reference proteome</keyword>
<organism evidence="1 2">
    <name type="scientific">Symbiobacterium terraclitae</name>
    <dbReference type="NCBI Taxonomy" id="557451"/>
    <lineage>
        <taxon>Bacteria</taxon>
        <taxon>Bacillati</taxon>
        <taxon>Bacillota</taxon>
        <taxon>Clostridia</taxon>
        <taxon>Eubacteriales</taxon>
        <taxon>Symbiobacteriaceae</taxon>
        <taxon>Symbiobacterium</taxon>
    </lineage>
</organism>
<protein>
    <submittedName>
        <fullName evidence="1">Uncharacterized protein</fullName>
    </submittedName>
</protein>
<evidence type="ECO:0000313" key="2">
    <source>
        <dbReference type="Proteomes" id="UP001519289"/>
    </source>
</evidence>